<proteinExistence type="predicted"/>
<evidence type="ECO:0000256" key="4">
    <source>
        <dbReference type="ARBA" id="ARBA00023136"/>
    </source>
</evidence>
<keyword evidence="8" id="KW-1185">Reference proteome</keyword>
<feature type="domain" description="G-protein coupled receptors family 1 profile" evidence="6">
    <location>
        <begin position="1"/>
        <end position="176"/>
    </location>
</feature>
<dbReference type="InterPro" id="IPR000276">
    <property type="entry name" value="GPCR_Rhodpsn"/>
</dbReference>
<dbReference type="InterPro" id="IPR019424">
    <property type="entry name" value="7TM_GPCR_Srsx"/>
</dbReference>
<reference evidence="8" key="1">
    <citation type="submission" date="2022-10" db="EMBL/GenBank/DDBJ databases">
        <title>Genome assembly of Pristionchus species.</title>
        <authorList>
            <person name="Yoshida K."/>
            <person name="Sommer R.J."/>
        </authorList>
    </citation>
    <scope>NUCLEOTIDE SEQUENCE [LARGE SCALE GENOMIC DNA]</scope>
    <source>
        <strain evidence="8">RS5460</strain>
    </source>
</reference>
<dbReference type="Gene3D" id="1.20.1070.10">
    <property type="entry name" value="Rhodopsin 7-helix transmembrane proteins"/>
    <property type="match status" value="1"/>
</dbReference>
<evidence type="ECO:0000313" key="8">
    <source>
        <dbReference type="Proteomes" id="UP001328107"/>
    </source>
</evidence>
<dbReference type="PANTHER" id="PTHR23360">
    <property type="entry name" value="G-PROTEIN COUPLED RECEPTORS FAMILY 1 PROFILE DOMAIN-CONTAINING PROTEIN-RELATED"/>
    <property type="match status" value="1"/>
</dbReference>
<feature type="transmembrane region" description="Helical" evidence="5">
    <location>
        <begin position="119"/>
        <end position="144"/>
    </location>
</feature>
<dbReference type="EMBL" id="BTRK01000004">
    <property type="protein sequence ID" value="GMR45614.1"/>
    <property type="molecule type" value="Genomic_DNA"/>
</dbReference>
<keyword evidence="3 5" id="KW-1133">Transmembrane helix</keyword>
<evidence type="ECO:0000256" key="1">
    <source>
        <dbReference type="ARBA" id="ARBA00004370"/>
    </source>
</evidence>
<evidence type="ECO:0000256" key="3">
    <source>
        <dbReference type="ARBA" id="ARBA00022989"/>
    </source>
</evidence>
<feature type="transmembrane region" description="Helical" evidence="5">
    <location>
        <begin position="156"/>
        <end position="178"/>
    </location>
</feature>
<dbReference type="SUPFAM" id="SSF81321">
    <property type="entry name" value="Family A G protein-coupled receptor-like"/>
    <property type="match status" value="1"/>
</dbReference>
<dbReference type="GO" id="GO:0004930">
    <property type="term" value="F:G protein-coupled receptor activity"/>
    <property type="evidence" value="ECO:0007669"/>
    <property type="project" value="InterPro"/>
</dbReference>
<dbReference type="PANTHER" id="PTHR23360:SF5">
    <property type="entry name" value="G-PROTEIN COUPLED RECEPTORS FAMILY 1 PROFILE DOMAIN-CONTAINING PROTEIN"/>
    <property type="match status" value="1"/>
</dbReference>
<evidence type="ECO:0000313" key="7">
    <source>
        <dbReference type="EMBL" id="GMR45614.1"/>
    </source>
</evidence>
<feature type="non-terminal residue" evidence="7">
    <location>
        <position position="183"/>
    </location>
</feature>
<comment type="subcellular location">
    <subcellularLocation>
        <location evidence="1">Membrane</location>
    </subcellularLocation>
</comment>
<dbReference type="InterPro" id="IPR047130">
    <property type="entry name" value="7TM_GPCR_Srsx_nematod"/>
</dbReference>
<evidence type="ECO:0000256" key="5">
    <source>
        <dbReference type="SAM" id="Phobius"/>
    </source>
</evidence>
<dbReference type="PROSITE" id="PS50262">
    <property type="entry name" value="G_PROTEIN_RECEP_F1_2"/>
    <property type="match status" value="1"/>
</dbReference>
<keyword evidence="4 5" id="KW-0472">Membrane</keyword>
<comment type="caution">
    <text evidence="7">The sequence shown here is derived from an EMBL/GenBank/DDBJ whole genome shotgun (WGS) entry which is preliminary data.</text>
</comment>
<feature type="transmembrane region" description="Helical" evidence="5">
    <location>
        <begin position="41"/>
        <end position="63"/>
    </location>
</feature>
<feature type="non-terminal residue" evidence="7">
    <location>
        <position position="1"/>
    </location>
</feature>
<evidence type="ECO:0000259" key="6">
    <source>
        <dbReference type="PROSITE" id="PS50262"/>
    </source>
</evidence>
<dbReference type="Pfam" id="PF10320">
    <property type="entry name" value="7TM_GPCR_Srsx"/>
    <property type="match status" value="1"/>
</dbReference>
<feature type="transmembrane region" description="Helical" evidence="5">
    <location>
        <begin position="83"/>
        <end position="107"/>
    </location>
</feature>
<dbReference type="Proteomes" id="UP001328107">
    <property type="component" value="Unassembled WGS sequence"/>
</dbReference>
<accession>A0AAN5HYL8</accession>
<dbReference type="SMART" id="SM01381">
    <property type="entry name" value="7TM_GPCR_Srsx"/>
    <property type="match status" value="1"/>
</dbReference>
<feature type="transmembrane region" description="Helical" evidence="5">
    <location>
        <begin position="6"/>
        <end position="29"/>
    </location>
</feature>
<dbReference type="InterPro" id="IPR017452">
    <property type="entry name" value="GPCR_Rhodpsn_7TM"/>
</dbReference>
<dbReference type="GO" id="GO:0016020">
    <property type="term" value="C:membrane"/>
    <property type="evidence" value="ECO:0007669"/>
    <property type="project" value="UniProtKB-SubCell"/>
</dbReference>
<protein>
    <recommendedName>
        <fullName evidence="6">G-protein coupled receptors family 1 profile domain-containing protein</fullName>
    </recommendedName>
</protein>
<sequence length="183" mass="21505">FQFLPEMGIAVGGTCILCIGLDRMISVRFPTRYQAMERRKLYLFFAFLIFCYCAYLCILMIIFRKERMVVCEVVSPYPDEGVVWFNYWNVAVNFTSVFVYTLTWLALRKQADETMMKKIVKSLFIIVAVDITGWVLTPGTIIFLHTLNLNSQQLFAWTYLCTIFINISLSVKLFIYYFTRLAY</sequence>
<name>A0AAN5HYL8_9BILA</name>
<gene>
    <name evidence="7" type="ORF">PMAYCL1PPCAC_15809</name>
</gene>
<evidence type="ECO:0000256" key="2">
    <source>
        <dbReference type="ARBA" id="ARBA00022692"/>
    </source>
</evidence>
<keyword evidence="2 5" id="KW-0812">Transmembrane</keyword>
<dbReference type="AlphaFoldDB" id="A0AAN5HYL8"/>
<organism evidence="7 8">
    <name type="scientific">Pristionchus mayeri</name>
    <dbReference type="NCBI Taxonomy" id="1317129"/>
    <lineage>
        <taxon>Eukaryota</taxon>
        <taxon>Metazoa</taxon>
        <taxon>Ecdysozoa</taxon>
        <taxon>Nematoda</taxon>
        <taxon>Chromadorea</taxon>
        <taxon>Rhabditida</taxon>
        <taxon>Rhabditina</taxon>
        <taxon>Diplogasteromorpha</taxon>
        <taxon>Diplogasteroidea</taxon>
        <taxon>Neodiplogasteridae</taxon>
        <taxon>Pristionchus</taxon>
    </lineage>
</organism>